<keyword evidence="2" id="KW-1185">Reference proteome</keyword>
<dbReference type="Proteomes" id="UP001332243">
    <property type="component" value="Unassembled WGS sequence"/>
</dbReference>
<evidence type="ECO:0000313" key="2">
    <source>
        <dbReference type="Proteomes" id="UP001332243"/>
    </source>
</evidence>
<dbReference type="RefSeq" id="WP_331218127.1">
    <property type="nucleotide sequence ID" value="NZ_JAZGQK010000035.1"/>
</dbReference>
<comment type="caution">
    <text evidence="1">The sequence shown here is derived from an EMBL/GenBank/DDBJ whole genome shotgun (WGS) entry which is preliminary data.</text>
</comment>
<reference evidence="1 2" key="1">
    <citation type="submission" date="2024-01" db="EMBL/GenBank/DDBJ databases">
        <title>Genome insights into Plantactinospora sonchi sp. nov.</title>
        <authorList>
            <person name="Wang L."/>
        </authorList>
    </citation>
    <scope>NUCLEOTIDE SEQUENCE [LARGE SCALE GENOMIC DNA]</scope>
    <source>
        <strain evidence="1 2">NEAU-QY2</strain>
    </source>
</reference>
<sequence>MSDEFGWNAGERLLAEVHRMLLRLAGRLPDEMLPALRALLGTGDLRYLPDAVSVATVQYAVPVTPADKELLDRILILLDVPGDEPQLFDRVPVAEQPPAPGPFRFLPVPPEVAARAADRIPERLDLTNGEAELPLTDLPTDLAYLEDLARELTDQVDVRAVDYLSIEEGVRGVWRTWRLPVDGTDPGRRVYLVELDSAVPAWEVTYELQKELTDQGERAPQVESFWTGEPLGGYHRAALAGAALLMASDNGRVRLALTGEQLTALVRAEAARVPVEDRPALADRLAAGVPVPGRFDPLPDLVEPGRGTVVPGGHRTDGRRVWPEALGYYLTGYGVAPPRDLLDELTGDDGSRAVDQVALFRAGLALTVGY</sequence>
<name>A0ABU7S315_9ACTN</name>
<protein>
    <submittedName>
        <fullName evidence="1">Uncharacterized protein</fullName>
    </submittedName>
</protein>
<dbReference type="EMBL" id="JAZGQK010000035">
    <property type="protein sequence ID" value="MEE6263188.1"/>
    <property type="molecule type" value="Genomic_DNA"/>
</dbReference>
<gene>
    <name evidence="1" type="ORF">V1633_32385</name>
</gene>
<proteinExistence type="predicted"/>
<organism evidence="1 2">
    <name type="scientific">Plantactinospora sonchi</name>
    <dbReference type="NCBI Taxonomy" id="1544735"/>
    <lineage>
        <taxon>Bacteria</taxon>
        <taxon>Bacillati</taxon>
        <taxon>Actinomycetota</taxon>
        <taxon>Actinomycetes</taxon>
        <taxon>Micromonosporales</taxon>
        <taxon>Micromonosporaceae</taxon>
        <taxon>Plantactinospora</taxon>
    </lineage>
</organism>
<evidence type="ECO:0000313" key="1">
    <source>
        <dbReference type="EMBL" id="MEE6263188.1"/>
    </source>
</evidence>
<accession>A0ABU7S315</accession>